<sequence length="250" mass="27962">RAIIEIIAEERLPLISTEIRFRSMDKPDGAAFSTRSLSVALLLVWVWNTAAASPQAIWFTTVATRAGIQCTIPFTASPVTALYTVLTRVVNFFIPLVISWVCYLGVINKMRISRTKVDHAGTSVQQNNARARVLRRVTITCFLLMTLFTITLAPFQLALVVLQYGNTKQRTEAVASLKFLWLLTLVKSAANPFLYGIMWENFRKSVRKLLRQCFKKNRVAPSTAWSTRLTALGSTSKTSTVPNNKTTTSV</sequence>
<evidence type="ECO:0000256" key="3">
    <source>
        <dbReference type="ARBA" id="ARBA00022989"/>
    </source>
</evidence>
<dbReference type="CDD" id="cd00637">
    <property type="entry name" value="7tm_classA_rhodopsin-like"/>
    <property type="match status" value="1"/>
</dbReference>
<comment type="subcellular location">
    <subcellularLocation>
        <location evidence="1">Membrane</location>
    </subcellularLocation>
</comment>
<dbReference type="InterPro" id="IPR000276">
    <property type="entry name" value="GPCR_Rhodpsn"/>
</dbReference>
<gene>
    <name evidence="7" type="ORF">BaRGS_00031125</name>
</gene>
<dbReference type="InterPro" id="IPR017452">
    <property type="entry name" value="GPCR_Rhodpsn_7TM"/>
</dbReference>
<evidence type="ECO:0000256" key="1">
    <source>
        <dbReference type="ARBA" id="ARBA00004370"/>
    </source>
</evidence>
<dbReference type="SUPFAM" id="SSF81321">
    <property type="entry name" value="Family A G protein-coupled receptor-like"/>
    <property type="match status" value="1"/>
</dbReference>
<dbReference type="PROSITE" id="PS50262">
    <property type="entry name" value="G_PROTEIN_RECEP_F1_2"/>
    <property type="match status" value="1"/>
</dbReference>
<dbReference type="PANTHER" id="PTHR45698:SF1">
    <property type="entry name" value="TRACE AMINE-ASSOCIATED RECEPTOR 13C-LIKE"/>
    <property type="match status" value="1"/>
</dbReference>
<evidence type="ECO:0000259" key="6">
    <source>
        <dbReference type="PROSITE" id="PS50262"/>
    </source>
</evidence>
<evidence type="ECO:0000256" key="2">
    <source>
        <dbReference type="ARBA" id="ARBA00022692"/>
    </source>
</evidence>
<comment type="caution">
    <text evidence="7">The sequence shown here is derived from an EMBL/GenBank/DDBJ whole genome shotgun (WGS) entry which is preliminary data.</text>
</comment>
<organism evidence="7 8">
    <name type="scientific">Batillaria attramentaria</name>
    <dbReference type="NCBI Taxonomy" id="370345"/>
    <lineage>
        <taxon>Eukaryota</taxon>
        <taxon>Metazoa</taxon>
        <taxon>Spiralia</taxon>
        <taxon>Lophotrochozoa</taxon>
        <taxon>Mollusca</taxon>
        <taxon>Gastropoda</taxon>
        <taxon>Caenogastropoda</taxon>
        <taxon>Sorbeoconcha</taxon>
        <taxon>Cerithioidea</taxon>
        <taxon>Batillariidae</taxon>
        <taxon>Batillaria</taxon>
    </lineage>
</organism>
<keyword evidence="4 5" id="KW-0472">Membrane</keyword>
<dbReference type="EMBL" id="JACVVK020000344">
    <property type="protein sequence ID" value="KAK7477647.1"/>
    <property type="molecule type" value="Genomic_DNA"/>
</dbReference>
<name>A0ABD0JST1_9CAEN</name>
<evidence type="ECO:0000313" key="7">
    <source>
        <dbReference type="EMBL" id="KAK7477647.1"/>
    </source>
</evidence>
<feature type="non-terminal residue" evidence="7">
    <location>
        <position position="1"/>
    </location>
</feature>
<feature type="transmembrane region" description="Helical" evidence="5">
    <location>
        <begin position="137"/>
        <end position="159"/>
    </location>
</feature>
<dbReference type="Gene3D" id="1.20.1070.10">
    <property type="entry name" value="Rhodopsin 7-helix transmembrane proteins"/>
    <property type="match status" value="1"/>
</dbReference>
<dbReference type="AlphaFoldDB" id="A0ABD0JST1"/>
<feature type="transmembrane region" description="Helical" evidence="5">
    <location>
        <begin position="179"/>
        <end position="198"/>
    </location>
</feature>
<dbReference type="Proteomes" id="UP001519460">
    <property type="component" value="Unassembled WGS sequence"/>
</dbReference>
<protein>
    <recommendedName>
        <fullName evidence="6">G-protein coupled receptors family 1 profile domain-containing protein</fullName>
    </recommendedName>
</protein>
<dbReference type="Pfam" id="PF00001">
    <property type="entry name" value="7tm_1"/>
    <property type="match status" value="1"/>
</dbReference>
<accession>A0ABD0JST1</accession>
<dbReference type="PRINTS" id="PR00237">
    <property type="entry name" value="GPCRRHODOPSN"/>
</dbReference>
<dbReference type="GO" id="GO:0016020">
    <property type="term" value="C:membrane"/>
    <property type="evidence" value="ECO:0007669"/>
    <property type="project" value="UniProtKB-SubCell"/>
</dbReference>
<feature type="transmembrane region" description="Helical" evidence="5">
    <location>
        <begin position="85"/>
        <end position="106"/>
    </location>
</feature>
<keyword evidence="2 5" id="KW-0812">Transmembrane</keyword>
<evidence type="ECO:0000256" key="4">
    <source>
        <dbReference type="ARBA" id="ARBA00023136"/>
    </source>
</evidence>
<evidence type="ECO:0000313" key="8">
    <source>
        <dbReference type="Proteomes" id="UP001519460"/>
    </source>
</evidence>
<dbReference type="PANTHER" id="PTHR45698">
    <property type="entry name" value="TRACE AMINE-ASSOCIATED RECEPTOR 19N-RELATED"/>
    <property type="match status" value="1"/>
</dbReference>
<keyword evidence="8" id="KW-1185">Reference proteome</keyword>
<proteinExistence type="predicted"/>
<keyword evidence="3 5" id="KW-1133">Transmembrane helix</keyword>
<reference evidence="7 8" key="1">
    <citation type="journal article" date="2023" name="Sci. Data">
        <title>Genome assembly of the Korean intertidal mud-creeper Batillaria attramentaria.</title>
        <authorList>
            <person name="Patra A.K."/>
            <person name="Ho P.T."/>
            <person name="Jun S."/>
            <person name="Lee S.J."/>
            <person name="Kim Y."/>
            <person name="Won Y.J."/>
        </authorList>
    </citation>
    <scope>NUCLEOTIDE SEQUENCE [LARGE SCALE GENOMIC DNA]</scope>
    <source>
        <strain evidence="7">Wonlab-2016</strain>
    </source>
</reference>
<feature type="domain" description="G-protein coupled receptors family 1 profile" evidence="6">
    <location>
        <begin position="1"/>
        <end position="195"/>
    </location>
</feature>
<evidence type="ECO:0000256" key="5">
    <source>
        <dbReference type="SAM" id="Phobius"/>
    </source>
</evidence>